<gene>
    <name evidence="1" type="ORF">S12H4_23407</name>
</gene>
<proteinExistence type="predicted"/>
<feature type="non-terminal residue" evidence="1">
    <location>
        <position position="136"/>
    </location>
</feature>
<reference evidence="1" key="1">
    <citation type="journal article" date="2014" name="Front. Microbiol.">
        <title>High frequency of phylogenetically diverse reductive dehalogenase-homologous genes in deep subseafloor sedimentary metagenomes.</title>
        <authorList>
            <person name="Kawai M."/>
            <person name="Futagami T."/>
            <person name="Toyoda A."/>
            <person name="Takaki Y."/>
            <person name="Nishi S."/>
            <person name="Hori S."/>
            <person name="Arai W."/>
            <person name="Tsubouchi T."/>
            <person name="Morono Y."/>
            <person name="Uchiyama I."/>
            <person name="Ito T."/>
            <person name="Fujiyama A."/>
            <person name="Inagaki F."/>
            <person name="Takami H."/>
        </authorList>
    </citation>
    <scope>NUCLEOTIDE SEQUENCE</scope>
    <source>
        <strain evidence="1">Expedition CK06-06</strain>
    </source>
</reference>
<accession>X1TVI8</accession>
<organism evidence="1">
    <name type="scientific">marine sediment metagenome</name>
    <dbReference type="NCBI Taxonomy" id="412755"/>
    <lineage>
        <taxon>unclassified sequences</taxon>
        <taxon>metagenomes</taxon>
        <taxon>ecological metagenomes</taxon>
    </lineage>
</organism>
<evidence type="ECO:0008006" key="2">
    <source>
        <dbReference type="Google" id="ProtNLM"/>
    </source>
</evidence>
<dbReference type="Pfam" id="PF05753">
    <property type="entry name" value="TRAP_beta"/>
    <property type="match status" value="1"/>
</dbReference>
<dbReference type="AlphaFoldDB" id="X1TVI8"/>
<sequence>MLAVSKYFLLPNETGDILIPFLKIEQLNTEIVTIIVEINITNIGVVPAYNLTIIEQVYNDWAFETDGVENWFNASLNQGESAIYRYNITAKLLGSYKIEPTEIEYEFQNQETLLWEEGYFVYSNTIEITIKIDEPV</sequence>
<dbReference type="EMBL" id="BARW01012427">
    <property type="protein sequence ID" value="GAI84034.1"/>
    <property type="molecule type" value="Genomic_DNA"/>
</dbReference>
<comment type="caution">
    <text evidence="1">The sequence shown here is derived from an EMBL/GenBank/DDBJ whole genome shotgun (WGS) entry which is preliminary data.</text>
</comment>
<name>X1TVI8_9ZZZZ</name>
<evidence type="ECO:0000313" key="1">
    <source>
        <dbReference type="EMBL" id="GAI84034.1"/>
    </source>
</evidence>
<protein>
    <recommendedName>
        <fullName evidence="2">DUF11 domain-containing protein</fullName>
    </recommendedName>
</protein>